<accession>A0A1J8PNF4</accession>
<gene>
    <name evidence="1" type="ORF">AZE42_13616</name>
</gene>
<proteinExistence type="predicted"/>
<evidence type="ECO:0000313" key="1">
    <source>
        <dbReference type="EMBL" id="OJA10039.1"/>
    </source>
</evidence>
<name>A0A1J8PNF4_9AGAM</name>
<reference evidence="1 2" key="1">
    <citation type="submission" date="2016-03" db="EMBL/GenBank/DDBJ databases">
        <title>Comparative genomics of the ectomycorrhizal sister species Rhizopogon vinicolor and Rhizopogon vesiculosus (Basidiomycota: Boletales) reveals a divergence of the mating type B locus.</title>
        <authorList>
            <person name="Mujic A.B."/>
            <person name="Kuo A."/>
            <person name="Tritt A."/>
            <person name="Lipzen A."/>
            <person name="Chen C."/>
            <person name="Johnson J."/>
            <person name="Sharma A."/>
            <person name="Barry K."/>
            <person name="Grigoriev I.V."/>
            <person name="Spatafora J.W."/>
        </authorList>
    </citation>
    <scope>NUCLEOTIDE SEQUENCE [LARGE SCALE GENOMIC DNA]</scope>
    <source>
        <strain evidence="1 2">AM-OR11-056</strain>
    </source>
</reference>
<keyword evidence="2" id="KW-1185">Reference proteome</keyword>
<dbReference type="AlphaFoldDB" id="A0A1J8PNF4"/>
<protein>
    <submittedName>
        <fullName evidence="1">Uncharacterized protein</fullName>
    </submittedName>
</protein>
<organism evidence="1 2">
    <name type="scientific">Rhizopogon vesiculosus</name>
    <dbReference type="NCBI Taxonomy" id="180088"/>
    <lineage>
        <taxon>Eukaryota</taxon>
        <taxon>Fungi</taxon>
        <taxon>Dikarya</taxon>
        <taxon>Basidiomycota</taxon>
        <taxon>Agaricomycotina</taxon>
        <taxon>Agaricomycetes</taxon>
        <taxon>Agaricomycetidae</taxon>
        <taxon>Boletales</taxon>
        <taxon>Suillineae</taxon>
        <taxon>Rhizopogonaceae</taxon>
        <taxon>Rhizopogon</taxon>
    </lineage>
</organism>
<sequence length="32" mass="3481">MRVVSEPLKKAGKEGIEVIALLGPRVGILIMY</sequence>
<dbReference type="Proteomes" id="UP000183567">
    <property type="component" value="Unassembled WGS sequence"/>
</dbReference>
<comment type="caution">
    <text evidence="1">The sequence shown here is derived from an EMBL/GenBank/DDBJ whole genome shotgun (WGS) entry which is preliminary data.</text>
</comment>
<dbReference type="EMBL" id="LVVM01005643">
    <property type="protein sequence ID" value="OJA10039.1"/>
    <property type="molecule type" value="Genomic_DNA"/>
</dbReference>
<evidence type="ECO:0000313" key="2">
    <source>
        <dbReference type="Proteomes" id="UP000183567"/>
    </source>
</evidence>